<evidence type="ECO:0000256" key="5">
    <source>
        <dbReference type="SAM" id="SignalP"/>
    </source>
</evidence>
<keyword evidence="3" id="KW-0813">Transport</keyword>
<evidence type="ECO:0000256" key="4">
    <source>
        <dbReference type="ARBA" id="ARBA00022729"/>
    </source>
</evidence>
<dbReference type="Pfam" id="PF00496">
    <property type="entry name" value="SBP_bac_5"/>
    <property type="match status" value="1"/>
</dbReference>
<dbReference type="CDD" id="cd08498">
    <property type="entry name" value="PBP2_NikA_DppA_OppA_like_2"/>
    <property type="match status" value="1"/>
</dbReference>
<feature type="domain" description="Solute-binding protein family 5" evidence="6">
    <location>
        <begin position="67"/>
        <end position="443"/>
    </location>
</feature>
<keyword evidence="8" id="KW-1185">Reference proteome</keyword>
<comment type="subcellular location">
    <subcellularLocation>
        <location evidence="1">Periplasm</location>
    </subcellularLocation>
</comment>
<sequence length="525" mass="58388">MKVGNLALVAALAGPLLLAGPLAAETVRWARSADALTLDPHANNDSPTRNLLQHIYDTLALRGNDGKLEPRLATEWRVLPDDPTVWEFKLRQGVTFQEGQPLTADDVVFSLNRIRNEHSALKGLHKNVVEVVAVDDYTVQVKMDGPQPLYVQNLTNTFIMDHEWSEEHDVLEPQNYEAGESNYAVRHANGTGTYKLVERVPDVKTVLTYNPEFWGEKPAVDEVVFTPIKDNATRIAALLSGEVDVVQDVPVQDISRLENSPGFQVSVGPENRSIFFSYDLASDELETSDVKGKNPFKEPKVREAMSLAVDRDTIQRVVMRGNSDPAGMPLAPFANGWTEALNAYPAPDIAQAKELLAEGGYPDGFSVALHCPNDRYVNDEAICQAVVGMLAQIGIKINLIAQPRAQHFALIENWTTDFYLLGWGVPTFDSQYLFDFLVHTRDGSYGSYNGSRYSNPELDAKIEALATEADLEKRDAMIAEIWQFVQDERIFLTVHNQVLAYAMRDGLNLAIHPENQPNMATITLD</sequence>
<accession>A0A1I6WFX6</accession>
<dbReference type="PANTHER" id="PTHR30290">
    <property type="entry name" value="PERIPLASMIC BINDING COMPONENT OF ABC TRANSPORTER"/>
    <property type="match status" value="1"/>
</dbReference>
<organism evidence="7 8">
    <name type="scientific">Alloyangia pacifica</name>
    <dbReference type="NCBI Taxonomy" id="311180"/>
    <lineage>
        <taxon>Bacteria</taxon>
        <taxon>Pseudomonadati</taxon>
        <taxon>Pseudomonadota</taxon>
        <taxon>Alphaproteobacteria</taxon>
        <taxon>Rhodobacterales</taxon>
        <taxon>Roseobacteraceae</taxon>
        <taxon>Alloyangia</taxon>
    </lineage>
</organism>
<dbReference type="GO" id="GO:1904680">
    <property type="term" value="F:peptide transmembrane transporter activity"/>
    <property type="evidence" value="ECO:0007669"/>
    <property type="project" value="TreeGrafter"/>
</dbReference>
<dbReference type="Gene3D" id="3.40.190.10">
    <property type="entry name" value="Periplasmic binding protein-like II"/>
    <property type="match status" value="1"/>
</dbReference>
<dbReference type="SUPFAM" id="SSF53850">
    <property type="entry name" value="Periplasmic binding protein-like II"/>
    <property type="match status" value="1"/>
</dbReference>
<dbReference type="GO" id="GO:0015833">
    <property type="term" value="P:peptide transport"/>
    <property type="evidence" value="ECO:0007669"/>
    <property type="project" value="TreeGrafter"/>
</dbReference>
<dbReference type="Proteomes" id="UP000199392">
    <property type="component" value="Unassembled WGS sequence"/>
</dbReference>
<dbReference type="EMBL" id="FOZW01000020">
    <property type="protein sequence ID" value="SFT24880.1"/>
    <property type="molecule type" value="Genomic_DNA"/>
</dbReference>
<feature type="chain" id="PRO_5011516461" evidence="5">
    <location>
        <begin position="25"/>
        <end position="525"/>
    </location>
</feature>
<comment type="similarity">
    <text evidence="2">Belongs to the bacterial solute-binding protein 5 family.</text>
</comment>
<protein>
    <submittedName>
        <fullName evidence="7">Peptide/nickel transport system substrate-binding protein</fullName>
    </submittedName>
</protein>
<dbReference type="RefSeq" id="WP_092430869.1">
    <property type="nucleotide sequence ID" value="NZ_FNCL01000023.1"/>
</dbReference>
<feature type="signal peptide" evidence="5">
    <location>
        <begin position="1"/>
        <end position="24"/>
    </location>
</feature>
<evidence type="ECO:0000256" key="1">
    <source>
        <dbReference type="ARBA" id="ARBA00004418"/>
    </source>
</evidence>
<evidence type="ECO:0000256" key="3">
    <source>
        <dbReference type="ARBA" id="ARBA00022448"/>
    </source>
</evidence>
<dbReference type="GO" id="GO:0030288">
    <property type="term" value="C:outer membrane-bounded periplasmic space"/>
    <property type="evidence" value="ECO:0007669"/>
    <property type="project" value="UniProtKB-ARBA"/>
</dbReference>
<reference evidence="8" key="1">
    <citation type="submission" date="2016-10" db="EMBL/GenBank/DDBJ databases">
        <authorList>
            <person name="Varghese N."/>
            <person name="Submissions S."/>
        </authorList>
    </citation>
    <scope>NUCLEOTIDE SEQUENCE [LARGE SCALE GENOMIC DNA]</scope>
    <source>
        <strain evidence="8">DSM 26894</strain>
    </source>
</reference>
<evidence type="ECO:0000259" key="6">
    <source>
        <dbReference type="Pfam" id="PF00496"/>
    </source>
</evidence>
<dbReference type="PANTHER" id="PTHR30290:SF9">
    <property type="entry name" value="OLIGOPEPTIDE-BINDING PROTEIN APPA"/>
    <property type="match status" value="1"/>
</dbReference>
<dbReference type="InterPro" id="IPR000914">
    <property type="entry name" value="SBP_5_dom"/>
</dbReference>
<dbReference type="Gene3D" id="3.90.76.10">
    <property type="entry name" value="Dipeptide-binding Protein, Domain 1"/>
    <property type="match status" value="1"/>
</dbReference>
<evidence type="ECO:0000256" key="2">
    <source>
        <dbReference type="ARBA" id="ARBA00005695"/>
    </source>
</evidence>
<dbReference type="GO" id="GO:0043190">
    <property type="term" value="C:ATP-binding cassette (ABC) transporter complex"/>
    <property type="evidence" value="ECO:0007669"/>
    <property type="project" value="InterPro"/>
</dbReference>
<evidence type="ECO:0000313" key="8">
    <source>
        <dbReference type="Proteomes" id="UP000199392"/>
    </source>
</evidence>
<dbReference type="InterPro" id="IPR030678">
    <property type="entry name" value="Peptide/Ni-bd"/>
</dbReference>
<dbReference type="PIRSF" id="PIRSF002741">
    <property type="entry name" value="MppA"/>
    <property type="match status" value="1"/>
</dbReference>
<gene>
    <name evidence="7" type="ORF">SAMN04488050_12030</name>
</gene>
<dbReference type="STRING" id="311180.SAMN04488050_12030"/>
<dbReference type="AlphaFoldDB" id="A0A1I6WFX6"/>
<keyword evidence="4 5" id="KW-0732">Signal</keyword>
<name>A0A1I6WFX6_9RHOB</name>
<evidence type="ECO:0000313" key="7">
    <source>
        <dbReference type="EMBL" id="SFT24880.1"/>
    </source>
</evidence>
<proteinExistence type="inferred from homology"/>
<dbReference type="Gene3D" id="3.10.105.10">
    <property type="entry name" value="Dipeptide-binding Protein, Domain 3"/>
    <property type="match status" value="1"/>
</dbReference>
<dbReference type="OrthoDB" id="9803988at2"/>
<dbReference type="InterPro" id="IPR039424">
    <property type="entry name" value="SBP_5"/>
</dbReference>